<keyword evidence="4" id="KW-1185">Reference proteome</keyword>
<feature type="compositionally biased region" description="Basic and acidic residues" evidence="1">
    <location>
        <begin position="196"/>
        <end position="206"/>
    </location>
</feature>
<name>A0AAV9IV58_CYACA</name>
<evidence type="ECO:0000313" key="4">
    <source>
        <dbReference type="Proteomes" id="UP001301350"/>
    </source>
</evidence>
<dbReference type="AlphaFoldDB" id="A0AAV9IV58"/>
<accession>A0AAV9IV58</accession>
<organism evidence="3 4">
    <name type="scientific">Cyanidium caldarium</name>
    <name type="common">Red alga</name>
    <dbReference type="NCBI Taxonomy" id="2771"/>
    <lineage>
        <taxon>Eukaryota</taxon>
        <taxon>Rhodophyta</taxon>
        <taxon>Bangiophyceae</taxon>
        <taxon>Cyanidiales</taxon>
        <taxon>Cyanidiaceae</taxon>
        <taxon>Cyanidium</taxon>
    </lineage>
</organism>
<feature type="region of interest" description="Disordered" evidence="1">
    <location>
        <begin position="196"/>
        <end position="220"/>
    </location>
</feature>
<keyword evidence="2" id="KW-0472">Membrane</keyword>
<sequence>MKHSANMLDDARRLLLSGDYSDALDVCRLESNAERSAAERTALLGVEVQALCELDRLEEAQRVAESALTTDVQTGKLGLAWHRPEAVRCCLSVLVSGGAAKRACERMAAAWPQLQRDYIAMEWSREQVSALVLDVWIEGLLLGDALPGDDATRRHEWGIAHLDQVKRVLASAAEWLSEQRLAEMQRRVMHLQRDIERDTTDTHSTADGEATPASTATRHSPVSALMQRLRHDPDMAADVLAYATAGLVGAFLLYRYWRRHRPSSELSLRDTLWARLRRNRVIRSAAQLTASAFNLSNL</sequence>
<proteinExistence type="predicted"/>
<dbReference type="Proteomes" id="UP001301350">
    <property type="component" value="Unassembled WGS sequence"/>
</dbReference>
<evidence type="ECO:0000313" key="3">
    <source>
        <dbReference type="EMBL" id="KAK4536195.1"/>
    </source>
</evidence>
<gene>
    <name evidence="3" type="ORF">CDCA_CDCA07G2220</name>
</gene>
<evidence type="ECO:0000256" key="1">
    <source>
        <dbReference type="SAM" id="MobiDB-lite"/>
    </source>
</evidence>
<comment type="caution">
    <text evidence="3">The sequence shown here is derived from an EMBL/GenBank/DDBJ whole genome shotgun (WGS) entry which is preliminary data.</text>
</comment>
<reference evidence="3 4" key="1">
    <citation type="submission" date="2022-07" db="EMBL/GenBank/DDBJ databases">
        <title>Genome-wide signatures of adaptation to extreme environments.</title>
        <authorList>
            <person name="Cho C.H."/>
            <person name="Yoon H.S."/>
        </authorList>
    </citation>
    <scope>NUCLEOTIDE SEQUENCE [LARGE SCALE GENOMIC DNA]</scope>
    <source>
        <strain evidence="3 4">DBV 063 E5</strain>
    </source>
</reference>
<feature type="transmembrane region" description="Helical" evidence="2">
    <location>
        <begin position="239"/>
        <end position="257"/>
    </location>
</feature>
<keyword evidence="2" id="KW-0812">Transmembrane</keyword>
<evidence type="ECO:0000256" key="2">
    <source>
        <dbReference type="SAM" id="Phobius"/>
    </source>
</evidence>
<protein>
    <submittedName>
        <fullName evidence="3">Uncharacterized protein</fullName>
    </submittedName>
</protein>
<keyword evidence="2" id="KW-1133">Transmembrane helix</keyword>
<dbReference type="EMBL" id="JANCYW010000007">
    <property type="protein sequence ID" value="KAK4536195.1"/>
    <property type="molecule type" value="Genomic_DNA"/>
</dbReference>